<reference evidence="3" key="1">
    <citation type="journal article" date="2019" name="Int. J. Syst. Evol. Microbiol.">
        <title>The Global Catalogue of Microorganisms (GCM) 10K type strain sequencing project: providing services to taxonomists for standard genome sequencing and annotation.</title>
        <authorList>
            <consortium name="The Broad Institute Genomics Platform"/>
            <consortium name="The Broad Institute Genome Sequencing Center for Infectious Disease"/>
            <person name="Wu L."/>
            <person name="Ma J."/>
        </authorList>
    </citation>
    <scope>NUCLEOTIDE SEQUENCE [LARGE SCALE GENOMIC DNA]</scope>
    <source>
        <strain evidence="3">CGMCC 4.7400</strain>
    </source>
</reference>
<feature type="region of interest" description="Disordered" evidence="1">
    <location>
        <begin position="1"/>
        <end position="29"/>
    </location>
</feature>
<dbReference type="InterPro" id="IPR008634">
    <property type="entry name" value="Gas-vesicle_GvpO"/>
</dbReference>
<keyword evidence="3" id="KW-1185">Reference proteome</keyword>
<dbReference type="EMBL" id="JBHTEB010000001">
    <property type="protein sequence ID" value="MFD0318718.1"/>
    <property type="molecule type" value="Genomic_DNA"/>
</dbReference>
<feature type="compositionally biased region" description="Basic and acidic residues" evidence="1">
    <location>
        <begin position="16"/>
        <end position="29"/>
    </location>
</feature>
<evidence type="ECO:0000313" key="2">
    <source>
        <dbReference type="EMBL" id="MFD0318718.1"/>
    </source>
</evidence>
<dbReference type="Pfam" id="PF05800">
    <property type="entry name" value="GvpO"/>
    <property type="match status" value="1"/>
</dbReference>
<dbReference type="Proteomes" id="UP001597023">
    <property type="component" value="Unassembled WGS sequence"/>
</dbReference>
<proteinExistence type="predicted"/>
<name>A0ABW2WHH7_9ACTN</name>
<evidence type="ECO:0000256" key="1">
    <source>
        <dbReference type="SAM" id="MobiDB-lite"/>
    </source>
</evidence>
<dbReference type="RefSeq" id="WP_381616173.1">
    <property type="nucleotide sequence ID" value="NZ_JBHTEB010000001.1"/>
</dbReference>
<accession>A0ABW2WHH7</accession>
<protein>
    <submittedName>
        <fullName evidence="2">Gas vesicle protein</fullName>
    </submittedName>
</protein>
<evidence type="ECO:0000313" key="3">
    <source>
        <dbReference type="Proteomes" id="UP001597023"/>
    </source>
</evidence>
<comment type="caution">
    <text evidence="2">The sequence shown here is derived from an EMBL/GenBank/DDBJ whole genome shotgun (WGS) entry which is preliminary data.</text>
</comment>
<gene>
    <name evidence="2" type="ORF">ACFQZ6_31815</name>
</gene>
<sequence length="105" mass="11647">MTESGERRHGKAPSATRERGVRGAQDAAERAAEGLSSLIRHRLEGVSAVRRGDEDGWIVNVDVLELARIPDTTSLLAVYEVELDASGELTQYRRIARYRRGAQDQ</sequence>
<organism evidence="2 3">
    <name type="scientific">Streptomyces flavalbus</name>
    <dbReference type="NCBI Taxonomy" id="2665155"/>
    <lineage>
        <taxon>Bacteria</taxon>
        <taxon>Bacillati</taxon>
        <taxon>Actinomycetota</taxon>
        <taxon>Actinomycetes</taxon>
        <taxon>Kitasatosporales</taxon>
        <taxon>Streptomycetaceae</taxon>
        <taxon>Streptomyces</taxon>
    </lineage>
</organism>
<dbReference type="PIRSF" id="PIRSF028743">
    <property type="entry name" value="GvpO_protein"/>
    <property type="match status" value="1"/>
</dbReference>